<dbReference type="VEuPathDB" id="PlasmoDB:PKNH_1254200"/>
<dbReference type="Proteomes" id="UP000195012">
    <property type="component" value="Unassembled WGS sequence"/>
</dbReference>
<dbReference type="VEuPathDB" id="PlasmoDB:PKA1H_120058900"/>
<organism evidence="3 4">
    <name type="scientific">Plasmodium knowlesi</name>
    <dbReference type="NCBI Taxonomy" id="5850"/>
    <lineage>
        <taxon>Eukaryota</taxon>
        <taxon>Sar</taxon>
        <taxon>Alveolata</taxon>
        <taxon>Apicomplexa</taxon>
        <taxon>Aconoidasida</taxon>
        <taxon>Haemosporida</taxon>
        <taxon>Plasmodiidae</taxon>
        <taxon>Plasmodium</taxon>
        <taxon>Plasmodium (Plasmodium)</taxon>
    </lineage>
</organism>
<gene>
    <name evidence="3" type="ORF">PKNOH_S09544600</name>
</gene>
<dbReference type="VEuPathDB" id="PlasmoDB:PKNOH_S09544600"/>
<protein>
    <submittedName>
        <fullName evidence="3">SICAvar type I</fullName>
    </submittedName>
</protein>
<feature type="domain" description="Schizont-infected cell agglutination extracellular beta" evidence="1">
    <location>
        <begin position="868"/>
        <end position="1051"/>
    </location>
</feature>
<evidence type="ECO:0000259" key="1">
    <source>
        <dbReference type="Pfam" id="PF12878"/>
    </source>
</evidence>
<dbReference type="Pfam" id="PF12878">
    <property type="entry name" value="SICA_beta"/>
    <property type="match status" value="7"/>
</dbReference>
<feature type="domain" description="Schizont-infected cell agglutination extracellular beta" evidence="1">
    <location>
        <begin position="241"/>
        <end position="404"/>
    </location>
</feature>
<feature type="domain" description="Schizont-infected cell agglutination C-terminal" evidence="2">
    <location>
        <begin position="1576"/>
        <end position="1711"/>
    </location>
</feature>
<dbReference type="InterPro" id="IPR024285">
    <property type="entry name" value="SICA_extracell_b"/>
</dbReference>
<comment type="caution">
    <text evidence="3">The sequence shown here is derived from an EMBL/GenBank/DDBJ whole genome shotgun (WGS) entry which is preliminary data.</text>
</comment>
<name>A0A1Y3DPK1_PLAKN</name>
<accession>A0A1Y3DPK1</accession>
<feature type="domain" description="Schizont-infected cell agglutination extracellular beta" evidence="1">
    <location>
        <begin position="1323"/>
        <end position="1514"/>
    </location>
</feature>
<dbReference type="Pfam" id="PF12879">
    <property type="entry name" value="SICA_C"/>
    <property type="match status" value="1"/>
</dbReference>
<evidence type="ECO:0000313" key="4">
    <source>
        <dbReference type="Proteomes" id="UP000195012"/>
    </source>
</evidence>
<reference evidence="3 4" key="1">
    <citation type="submission" date="2017-05" db="EMBL/GenBank/DDBJ databases">
        <title>PacBio assembly of a Plasmodium knowlesi genome sequence with Hi-C correction and manual annotation of the SICAvar gene family.</title>
        <authorList>
            <person name="Lapp S.A."/>
            <person name="Geraldo J.A."/>
            <person name="Chien J.-T."/>
            <person name="Ay F."/>
            <person name="Pakala S.B."/>
            <person name="Batugedara G."/>
            <person name="Humphrey J.C."/>
            <person name="Debarry J.D."/>
            <person name="Le Roch K.G."/>
            <person name="Galinski M.R."/>
            <person name="Kissinger J.C."/>
        </authorList>
    </citation>
    <scope>NUCLEOTIDE SEQUENCE [LARGE SCALE GENOMIC DNA]</scope>
    <source>
        <strain evidence="4">Malayan Strain Pk1 (A+)</strain>
    </source>
</reference>
<feature type="domain" description="Schizont-infected cell agglutination extracellular beta" evidence="1">
    <location>
        <begin position="49"/>
        <end position="199"/>
    </location>
</feature>
<feature type="domain" description="Schizont-infected cell agglutination extracellular beta" evidence="1">
    <location>
        <begin position="1106"/>
        <end position="1283"/>
    </location>
</feature>
<sequence>MPDPSGAATQGGGLLGKWMEELLKNGGKTLTTPEKITVTEVCMKNENENFCNRLQCAKNYWQLTEGQSGNSNDNFWKERVEPELAKVLPAATTNDSASTHAYCKDNSMDSANRAACQLISSKLEQMYQNSNGSADPKNYSDQIIKCVLLREYAKKLKEKAKEGGFCSIDEGIKKAFENARNGKSVPCQWNEGEYENCSITTSGSSQNEEVKEKVKTLFNSKEETQDTGIQKTLAKFNENNSLCERVKCAAHWWEENNKTTGKNFWDNGVKPELEKLFKNMTTTNSSSLTTYCSSVGKEGSAGREACLLFAEGLEYMYKSTNDSGNAAEASFKRTMMCAVLNAYAKKVKEYAKKKGSCEINGGIDHALGKGKDIMNNAASSCGTGTNAANCFECTQDEQFDSCSIKTAGGKTENVKNKLEGMLDNDTTGLKESLDKICGGQCKDTKGLCGRVECVKKQWLEDRGTSSNENEMWTEVQKEVTKLDSALSDNGGSDGDVDSLCAAVTCTNGATDCVSKRTCKSMVKSLKDIHQMKENGSGSEGAKLNDRIFRSTMRCVALNALAEKLKQHAKQGGYACAVEKGIKGAFAAAGKEENRKKWCNDNGKGDGSCEECKEQKCISSTIENKNLLDEVMKKLNDGTTNTNIQFTLSEIKRKVTLCDRLQCLASRVQLTMGNNRADDFWGKEGGEVAKLWKELSQAMTDNGGQDKGGQCGTMDDGSGAANGRPATDPERKACNYLHAGFERLKTTPKNGTSTYPILSTNPLLRQTVGCLLLKEYAKKMKGKSTCVIDSGIEKAFKEWNEKINKSNGQCKDGSACIECKWDDNSTDTCPIATSGSTKESAKEKLKTILPPDDDQILTTTLTKINHMDKLCDYIKCAAPNWFKSKLPTTATGVGSSGTPGTPTKTWCDFWGEEGVKKILQDMFQQIEENGKGKPNRTICQHFGDGNEHSVERKACNYIIAGLKYVNDIKPNGSVGKDNPLLHRAVGCIALNLYADQIIEGSQEKCPIHESKIEKMFILGNAINNNSCLTSGSGSNNNVCFECTRYKDFKNCDLLVDKDLIGSTASGGSSPCNNDNDKNKEVPTQMKELLDKESNVEGTLSTINKMTTFCSELQCAAKKWNTTRGQTGTPSWDEIKVVLQDELEKLLKGMNDTTNQVNVSAQCDSVSSSSPNDTKGEITAKQKACKLFASGLKHISDIKDDTQNADGPLKRTMMCAALNLYADQLIKKAENQCPLDNKKLDQAIEHAFQQYNATMKNGTPPSCPSGSTNSCFICNRGKDFHNCRIGNNPKDKVKDKMEGLLEERDQSNPNSNKEKTLEKINQIETFCTQVQCAIKQHYRAKNGQTLPNGTEPSWKNIEDDAMHELKELLEDMMQPSKQKDVEQYCSDNDAHWYRYGHKKSKTNKAACLLFASGLKHIYGHVNARVKGPFKGPSFEQTMGCLFLKEYAKQLQTMANEKKKGHSWVHPLCEIDKGIKHAFNGSEKIMKSVLSECSSGPNGISCFVCTQNENDYKDCSIGSEKVQDKVKPMFEDDLTKQTHLQQTLENTVCPILLTDLLTPFLPLAPVSIGLSAMAYYLWKYFGPLGKGGARFRRSPAEIRGPSVQEQVLDHVQEAGSHEYRLVKERKPRSAATRTKRSGPVNRRTIIEIHFEVLDECQKGDTQLNQKDFLELLVREFMGSEFMEEEQVPKEDVFMEGVPMELVPIEEVPSLGSGLLV</sequence>
<evidence type="ECO:0000259" key="2">
    <source>
        <dbReference type="Pfam" id="PF12879"/>
    </source>
</evidence>
<evidence type="ECO:0000313" key="3">
    <source>
        <dbReference type="EMBL" id="OTN66139.1"/>
    </source>
</evidence>
<dbReference type="EMBL" id="NETL01000023">
    <property type="protein sequence ID" value="OTN66139.1"/>
    <property type="molecule type" value="Genomic_DNA"/>
</dbReference>
<proteinExistence type="predicted"/>
<feature type="domain" description="Schizont-infected cell agglutination extracellular beta" evidence="1">
    <location>
        <begin position="655"/>
        <end position="830"/>
    </location>
</feature>
<feature type="domain" description="Schizont-infected cell agglutination extracellular beta" evidence="1">
    <location>
        <begin position="447"/>
        <end position="614"/>
    </location>
</feature>
<dbReference type="InterPro" id="IPR024288">
    <property type="entry name" value="SICA_C"/>
</dbReference>